<evidence type="ECO:0000313" key="1">
    <source>
        <dbReference type="EMBL" id="KAK8121272.1"/>
    </source>
</evidence>
<keyword evidence="2" id="KW-1185">Reference proteome</keyword>
<sequence>MFGRHERGRFGGNFVAAFYGDVVNQNGPETVLGEETVIAEKDHRAGVIQVANTPAGGSKAAKSNRGKAGQILGILGD</sequence>
<accession>A0AAW0R1Z1</accession>
<organism evidence="1 2">
    <name type="scientific">Apiospora kogelbergensis</name>
    <dbReference type="NCBI Taxonomy" id="1337665"/>
    <lineage>
        <taxon>Eukaryota</taxon>
        <taxon>Fungi</taxon>
        <taxon>Dikarya</taxon>
        <taxon>Ascomycota</taxon>
        <taxon>Pezizomycotina</taxon>
        <taxon>Sordariomycetes</taxon>
        <taxon>Xylariomycetidae</taxon>
        <taxon>Amphisphaeriales</taxon>
        <taxon>Apiosporaceae</taxon>
        <taxon>Apiospora</taxon>
    </lineage>
</organism>
<gene>
    <name evidence="1" type="ORF">PG999_005392</name>
</gene>
<comment type="caution">
    <text evidence="1">The sequence shown here is derived from an EMBL/GenBank/DDBJ whole genome shotgun (WGS) entry which is preliminary data.</text>
</comment>
<dbReference type="Proteomes" id="UP001392437">
    <property type="component" value="Unassembled WGS sequence"/>
</dbReference>
<dbReference type="AlphaFoldDB" id="A0AAW0R1Z1"/>
<reference evidence="1 2" key="1">
    <citation type="submission" date="2023-01" db="EMBL/GenBank/DDBJ databases">
        <title>Analysis of 21 Apiospora genomes using comparative genomics revels a genus with tremendous synthesis potential of carbohydrate active enzymes and secondary metabolites.</title>
        <authorList>
            <person name="Sorensen T."/>
        </authorList>
    </citation>
    <scope>NUCLEOTIDE SEQUENCE [LARGE SCALE GENOMIC DNA]</scope>
    <source>
        <strain evidence="1 2">CBS 117206</strain>
    </source>
</reference>
<dbReference type="EMBL" id="JAQQWP010000004">
    <property type="protein sequence ID" value="KAK8121272.1"/>
    <property type="molecule type" value="Genomic_DNA"/>
</dbReference>
<protein>
    <submittedName>
        <fullName evidence="1">Uncharacterized protein</fullName>
    </submittedName>
</protein>
<evidence type="ECO:0000313" key="2">
    <source>
        <dbReference type="Proteomes" id="UP001392437"/>
    </source>
</evidence>
<name>A0AAW0R1Z1_9PEZI</name>
<proteinExistence type="predicted"/>